<dbReference type="Gene3D" id="3.90.950.20">
    <property type="entry name" value="CinA-like"/>
    <property type="match status" value="1"/>
</dbReference>
<dbReference type="NCBIfam" id="TIGR00199">
    <property type="entry name" value="PncC_domain"/>
    <property type="match status" value="1"/>
</dbReference>
<dbReference type="HAMAP" id="MF_00226_B">
    <property type="entry name" value="CinA_B"/>
    <property type="match status" value="1"/>
</dbReference>
<dbReference type="Gene3D" id="3.30.70.2860">
    <property type="match status" value="1"/>
</dbReference>
<comment type="similarity">
    <text evidence="1">Belongs to the CinA family.</text>
</comment>
<evidence type="ECO:0000313" key="4">
    <source>
        <dbReference type="Proteomes" id="UP000501451"/>
    </source>
</evidence>
<dbReference type="SUPFAM" id="SSF53218">
    <property type="entry name" value="Molybdenum cofactor biosynthesis proteins"/>
    <property type="match status" value="1"/>
</dbReference>
<evidence type="ECO:0000313" key="3">
    <source>
        <dbReference type="EMBL" id="QII82787.1"/>
    </source>
</evidence>
<dbReference type="SMART" id="SM00852">
    <property type="entry name" value="MoCF_biosynth"/>
    <property type="match status" value="1"/>
</dbReference>
<dbReference type="NCBIfam" id="NF001813">
    <property type="entry name" value="PRK00549.1"/>
    <property type="match status" value="1"/>
</dbReference>
<dbReference type="NCBIfam" id="TIGR00200">
    <property type="entry name" value="cinA_nterm"/>
    <property type="match status" value="1"/>
</dbReference>
<dbReference type="InterPro" id="IPR036653">
    <property type="entry name" value="CinA-like_C"/>
</dbReference>
<dbReference type="Pfam" id="PF02464">
    <property type="entry name" value="CinA"/>
    <property type="match status" value="1"/>
</dbReference>
<protein>
    <recommendedName>
        <fullName evidence="1">Putative competence-damage inducible protein</fullName>
    </recommendedName>
</protein>
<dbReference type="Pfam" id="PF18146">
    <property type="entry name" value="CinA_KH"/>
    <property type="match status" value="1"/>
</dbReference>
<name>A0A6G7KC18_9LACT</name>
<dbReference type="InterPro" id="IPR008136">
    <property type="entry name" value="CinA_C"/>
</dbReference>
<reference evidence="3 4" key="1">
    <citation type="journal article" date="2017" name="Int. J. Syst. Evol. Microbiol.">
        <title>Jeotgalibaca porci sp. nov. and Jeotgalibaca arthritidis sp. nov., isolated from pigs, and emended description of the genus Jeotgalibaca.</title>
        <authorList>
            <person name="Zamora L."/>
            <person name="Perez-Sancho M."/>
            <person name="Dominguez L."/>
            <person name="Fernandez-Garayzabal J.F."/>
            <person name="Vela A.I."/>
        </authorList>
    </citation>
    <scope>NUCLEOTIDE SEQUENCE [LARGE SCALE GENOMIC DNA]</scope>
    <source>
        <strain evidence="3 4">CECT 9157</strain>
    </source>
</reference>
<dbReference type="InterPro" id="IPR036425">
    <property type="entry name" value="MoaB/Mog-like_dom_sf"/>
</dbReference>
<dbReference type="Pfam" id="PF00994">
    <property type="entry name" value="MoCF_biosynth"/>
    <property type="match status" value="1"/>
</dbReference>
<dbReference type="CDD" id="cd00885">
    <property type="entry name" value="cinA"/>
    <property type="match status" value="1"/>
</dbReference>
<organism evidence="3 4">
    <name type="scientific">Jeotgalibaca arthritidis</name>
    <dbReference type="NCBI Taxonomy" id="1868794"/>
    <lineage>
        <taxon>Bacteria</taxon>
        <taxon>Bacillati</taxon>
        <taxon>Bacillota</taxon>
        <taxon>Bacilli</taxon>
        <taxon>Lactobacillales</taxon>
        <taxon>Carnobacteriaceae</taxon>
        <taxon>Jeotgalibaca</taxon>
    </lineage>
</organism>
<dbReference type="PIRSF" id="PIRSF006728">
    <property type="entry name" value="CinA"/>
    <property type="match status" value="1"/>
</dbReference>
<gene>
    <name evidence="1" type="primary">cinA</name>
    <name evidence="3" type="ORF">G7057_10290</name>
</gene>
<dbReference type="SUPFAM" id="SSF142433">
    <property type="entry name" value="CinA-like"/>
    <property type="match status" value="1"/>
</dbReference>
<dbReference type="EMBL" id="CP049740">
    <property type="protein sequence ID" value="QII82787.1"/>
    <property type="molecule type" value="Genomic_DNA"/>
</dbReference>
<evidence type="ECO:0000259" key="2">
    <source>
        <dbReference type="SMART" id="SM00852"/>
    </source>
</evidence>
<dbReference type="AlphaFoldDB" id="A0A6G7KC18"/>
<feature type="domain" description="MoaB/Mog" evidence="2">
    <location>
        <begin position="4"/>
        <end position="171"/>
    </location>
</feature>
<dbReference type="InterPro" id="IPR041424">
    <property type="entry name" value="CinA_KH"/>
</dbReference>
<dbReference type="InterPro" id="IPR001453">
    <property type="entry name" value="MoaB/Mog_dom"/>
</dbReference>
<dbReference type="Proteomes" id="UP000501451">
    <property type="component" value="Chromosome"/>
</dbReference>
<accession>A0A6G7KC18</accession>
<sequence>MIAEIISVGTELLLGQIVNTNAAFIARELAAVGINAYHQSVVGDNRQKLIDVIKIAEERSDLLIFTGGLGPTQDDITKETIASYLNEPLALDSDGLAHIRNYFEKTGREMTANNEKQAVYFKNGLAFKNMNGHALGSYIKKEETAYVVLPGPPNELKEMVQSELMPFLLAEINSDRHYILSKTLRFYGIGESTLASRLAPLIDGQTNPTLAPYAGSHEVSLRITASGKDADDCNQLLEQMVKDVLVSVGDYYYGEGEQNSLANVVGQLLTSKGMTISAAESLTGGLFQSTLVSIPKSSQFFKGGMVAYDEAIKRNGLGISQQLLDEQGTVSEACAIAMSEACRQFFQTDIAISFTGVAGPDDLENQPAGTVWIGISQAGKEPFAKQYRFMKDRNGNRQHAVMQGLDLIRRLVAE</sequence>
<dbReference type="InterPro" id="IPR050101">
    <property type="entry name" value="CinA"/>
</dbReference>
<proteinExistence type="inferred from homology"/>
<dbReference type="Gene3D" id="3.40.980.10">
    <property type="entry name" value="MoaB/Mog-like domain"/>
    <property type="match status" value="1"/>
</dbReference>
<evidence type="ECO:0000256" key="1">
    <source>
        <dbReference type="HAMAP-Rule" id="MF_00226"/>
    </source>
</evidence>
<dbReference type="KEGG" id="jar:G7057_10290"/>
<dbReference type="InterPro" id="IPR008135">
    <property type="entry name" value="Competence-induced_CinA"/>
</dbReference>
<dbReference type="PANTHER" id="PTHR13939">
    <property type="entry name" value="NICOTINAMIDE-NUCLEOTIDE AMIDOHYDROLASE PNCC"/>
    <property type="match status" value="1"/>
</dbReference>
<dbReference type="NCBIfam" id="TIGR00177">
    <property type="entry name" value="molyb_syn"/>
    <property type="match status" value="1"/>
</dbReference>
<keyword evidence="4" id="KW-1185">Reference proteome</keyword>
<dbReference type="RefSeq" id="WP_166163503.1">
    <property type="nucleotide sequence ID" value="NZ_CP049740.1"/>
</dbReference>
<dbReference type="PANTHER" id="PTHR13939:SF0">
    <property type="entry name" value="NMN AMIDOHYDROLASE-LIKE PROTEIN YFAY"/>
    <property type="match status" value="1"/>
</dbReference>